<keyword evidence="3" id="KW-1185">Reference proteome</keyword>
<sequence length="209" mass="23940">MPWSDAKTREAVEAEFGRITRPDFSMPNGRTEDYKILEPHLATYQAGRAVRILAMLEMSDQYGMTGFPVSRLEHALQTATLAFQAGKDEEYVVCALLHDFAESLVFDNHAEVGAELLKPFISEANYWMLYHHSFFQMYHMGPHIGVPREMREQWRGHPHFERTLEFCDSFDALAFCAGREAMPLEAFRPMVERVTMKLGNTAIAAMMPD</sequence>
<protein>
    <submittedName>
        <fullName evidence="2">Putative HD phosphohydrolase</fullName>
    </submittedName>
</protein>
<dbReference type="Pfam" id="PF01966">
    <property type="entry name" value="HD"/>
    <property type="match status" value="1"/>
</dbReference>
<evidence type="ECO:0000313" key="3">
    <source>
        <dbReference type="Proteomes" id="UP000575068"/>
    </source>
</evidence>
<dbReference type="PANTHER" id="PTHR40202">
    <property type="match status" value="1"/>
</dbReference>
<dbReference type="AlphaFoldDB" id="A0A840HVF8"/>
<gene>
    <name evidence="2" type="ORF">HNQ99_001869</name>
</gene>
<evidence type="ECO:0000313" key="2">
    <source>
        <dbReference type="EMBL" id="MBB4641560.1"/>
    </source>
</evidence>
<evidence type="ECO:0000259" key="1">
    <source>
        <dbReference type="Pfam" id="PF01966"/>
    </source>
</evidence>
<keyword evidence="2" id="KW-0378">Hydrolase</keyword>
<dbReference type="PANTHER" id="PTHR40202:SF1">
    <property type="entry name" value="HD DOMAIN-CONTAINING PROTEIN"/>
    <property type="match status" value="1"/>
</dbReference>
<accession>A0A840HVF8</accession>
<reference evidence="2 3" key="1">
    <citation type="submission" date="2020-08" db="EMBL/GenBank/DDBJ databases">
        <title>Genomic Encyclopedia of Type Strains, Phase IV (KMG-IV): sequencing the most valuable type-strain genomes for metagenomic binning, comparative biology and taxonomic classification.</title>
        <authorList>
            <person name="Goeker M."/>
        </authorList>
    </citation>
    <scope>NUCLEOTIDE SEQUENCE [LARGE SCALE GENOMIC DNA]</scope>
    <source>
        <strain evidence="2 3">DSM 7465</strain>
    </source>
</reference>
<dbReference type="EMBL" id="JACHOV010000006">
    <property type="protein sequence ID" value="MBB4641560.1"/>
    <property type="molecule type" value="Genomic_DNA"/>
</dbReference>
<name>A0A840HVF8_9SPHN</name>
<feature type="domain" description="HD" evidence="1">
    <location>
        <begin position="71"/>
        <end position="172"/>
    </location>
</feature>
<dbReference type="Proteomes" id="UP000575068">
    <property type="component" value="Unassembled WGS sequence"/>
</dbReference>
<comment type="caution">
    <text evidence="2">The sequence shown here is derived from an EMBL/GenBank/DDBJ whole genome shotgun (WGS) entry which is preliminary data.</text>
</comment>
<dbReference type="Gene3D" id="1.10.3210.10">
    <property type="entry name" value="Hypothetical protein af1432"/>
    <property type="match status" value="1"/>
</dbReference>
<proteinExistence type="predicted"/>
<dbReference type="InterPro" id="IPR006674">
    <property type="entry name" value="HD_domain"/>
</dbReference>
<dbReference type="RefSeq" id="WP_184475365.1">
    <property type="nucleotide sequence ID" value="NZ_JACHOV010000006.1"/>
</dbReference>
<dbReference type="SUPFAM" id="SSF109604">
    <property type="entry name" value="HD-domain/PDEase-like"/>
    <property type="match status" value="1"/>
</dbReference>
<organism evidence="2 3">
    <name type="scientific">Rhizorhapis suberifaciens</name>
    <name type="common">corky root of lettuce</name>
    <dbReference type="NCBI Taxonomy" id="13656"/>
    <lineage>
        <taxon>Bacteria</taxon>
        <taxon>Pseudomonadati</taxon>
        <taxon>Pseudomonadota</taxon>
        <taxon>Alphaproteobacteria</taxon>
        <taxon>Sphingomonadales</taxon>
        <taxon>Sphingomonadaceae</taxon>
        <taxon>Rhizorhapis</taxon>
    </lineage>
</organism>
<dbReference type="InterPro" id="IPR052567">
    <property type="entry name" value="OP_Dioxygenase"/>
</dbReference>
<dbReference type="GO" id="GO:0016787">
    <property type="term" value="F:hydrolase activity"/>
    <property type="evidence" value="ECO:0007669"/>
    <property type="project" value="UniProtKB-KW"/>
</dbReference>
<dbReference type="CDD" id="cd00077">
    <property type="entry name" value="HDc"/>
    <property type="match status" value="1"/>
</dbReference>
<dbReference type="InterPro" id="IPR003607">
    <property type="entry name" value="HD/PDEase_dom"/>
</dbReference>